<dbReference type="GO" id="GO:0035438">
    <property type="term" value="F:cyclic-di-GMP binding"/>
    <property type="evidence" value="ECO:0007669"/>
    <property type="project" value="InterPro"/>
</dbReference>
<evidence type="ECO:0000313" key="3">
    <source>
        <dbReference type="Proteomes" id="UP000593765"/>
    </source>
</evidence>
<accession>A0A7M2WS87</accession>
<dbReference type="Gene3D" id="2.40.10.220">
    <property type="entry name" value="predicted glycosyltransferase like domains"/>
    <property type="match status" value="1"/>
</dbReference>
<proteinExistence type="predicted"/>
<dbReference type="AlphaFoldDB" id="A0A7M2WS87"/>
<dbReference type="EMBL" id="CP063458">
    <property type="protein sequence ID" value="QOV88144.1"/>
    <property type="molecule type" value="Genomic_DNA"/>
</dbReference>
<dbReference type="KEGG" id="hbs:IPV69_18015"/>
<name>A0A7M2WS87_9BACT</name>
<gene>
    <name evidence="2" type="ORF">IPV69_18015</name>
</gene>
<dbReference type="Pfam" id="PF07238">
    <property type="entry name" value="PilZ"/>
    <property type="match status" value="1"/>
</dbReference>
<keyword evidence="3" id="KW-1185">Reference proteome</keyword>
<reference evidence="2 3" key="1">
    <citation type="submission" date="2020-10" db="EMBL/GenBank/DDBJ databases">
        <title>Wide distribution of Phycisphaera-like planctomycetes from WD2101 soil group in peatlands and genome analysis of the first cultivated representative.</title>
        <authorList>
            <person name="Dedysh S.N."/>
            <person name="Beletsky A.V."/>
            <person name="Ivanova A."/>
            <person name="Kulichevskaya I.S."/>
            <person name="Suzina N.E."/>
            <person name="Philippov D.A."/>
            <person name="Rakitin A.L."/>
            <person name="Mardanov A.V."/>
            <person name="Ravin N.V."/>
        </authorList>
    </citation>
    <scope>NUCLEOTIDE SEQUENCE [LARGE SCALE GENOMIC DNA]</scope>
    <source>
        <strain evidence="2 3">M1803</strain>
    </source>
</reference>
<dbReference type="InterPro" id="IPR009875">
    <property type="entry name" value="PilZ_domain"/>
</dbReference>
<dbReference type="RefSeq" id="WP_206291113.1">
    <property type="nucleotide sequence ID" value="NZ_CP063458.1"/>
</dbReference>
<organism evidence="2 3">
    <name type="scientific">Humisphaera borealis</name>
    <dbReference type="NCBI Taxonomy" id="2807512"/>
    <lineage>
        <taxon>Bacteria</taxon>
        <taxon>Pseudomonadati</taxon>
        <taxon>Planctomycetota</taxon>
        <taxon>Phycisphaerae</taxon>
        <taxon>Tepidisphaerales</taxon>
        <taxon>Tepidisphaeraceae</taxon>
        <taxon>Humisphaera</taxon>
    </lineage>
</organism>
<dbReference type="Proteomes" id="UP000593765">
    <property type="component" value="Chromosome"/>
</dbReference>
<evidence type="ECO:0000313" key="2">
    <source>
        <dbReference type="EMBL" id="QOV88144.1"/>
    </source>
</evidence>
<sequence>MLLLNQSSVESDELYIDEDGQERRRGLRVRENRPVKIYEPGTARYFGGQTEDISATGLRIELPAWAALRAGETLNIHVGLNGRGQTLTNRRSMLPARVVWVRRGQERSPMMEVGVEFLNNIGAHVHAA</sequence>
<evidence type="ECO:0000259" key="1">
    <source>
        <dbReference type="Pfam" id="PF07238"/>
    </source>
</evidence>
<dbReference type="SUPFAM" id="SSF141371">
    <property type="entry name" value="PilZ domain-like"/>
    <property type="match status" value="1"/>
</dbReference>
<feature type="domain" description="PilZ" evidence="1">
    <location>
        <begin position="22"/>
        <end position="121"/>
    </location>
</feature>
<protein>
    <submittedName>
        <fullName evidence="2">PilZ domain-containing protein</fullName>
    </submittedName>
</protein>